<dbReference type="InterPro" id="IPR031248">
    <property type="entry name" value="RNF213"/>
</dbReference>
<proteinExistence type="predicted"/>
<protein>
    <submittedName>
        <fullName evidence="1">Uncharacterized protein</fullName>
    </submittedName>
</protein>
<evidence type="ECO:0000313" key="1">
    <source>
        <dbReference type="EMBL" id="MEQ2230867.1"/>
    </source>
</evidence>
<feature type="non-terminal residue" evidence="1">
    <location>
        <position position="1"/>
    </location>
</feature>
<comment type="caution">
    <text evidence="1">The sequence shown here is derived from an EMBL/GenBank/DDBJ whole genome shotgun (WGS) entry which is preliminary data.</text>
</comment>
<organism evidence="1 2">
    <name type="scientific">Ilyodon furcidens</name>
    <name type="common">goldbreast splitfin</name>
    <dbReference type="NCBI Taxonomy" id="33524"/>
    <lineage>
        <taxon>Eukaryota</taxon>
        <taxon>Metazoa</taxon>
        <taxon>Chordata</taxon>
        <taxon>Craniata</taxon>
        <taxon>Vertebrata</taxon>
        <taxon>Euteleostomi</taxon>
        <taxon>Actinopterygii</taxon>
        <taxon>Neopterygii</taxon>
        <taxon>Teleostei</taxon>
        <taxon>Neoteleostei</taxon>
        <taxon>Acanthomorphata</taxon>
        <taxon>Ovalentaria</taxon>
        <taxon>Atherinomorphae</taxon>
        <taxon>Cyprinodontiformes</taxon>
        <taxon>Goodeidae</taxon>
        <taxon>Ilyodon</taxon>
    </lineage>
</organism>
<sequence length="382" mass="44474">DFQELEEKLHPNFDLMNLNEFMKVCTLNEFSSKLSRKVSPQSSRKVTYFNLSDAIYEMASELHAIKDSLIFKKCWTNQVQELSREDTDEDDTENSKEKKENYTLDHVHSKIYQSCYSRYKELYSSLKSGEMLLEEVDIVFEVCKGKYKHLNKDLDIMCKIDPSDDRKWIKGRVAQIKEYHNYHLVMDSAKIIMDIKSALCPEGDFSILEKLNEVKSKTKNLNCIDAAFVRAKDTLKDMTDQRNECLQVLSQSENFIKWVKKELKDIKELKVFVDLASISAGENDQDVHRVAFFHDAVLGYSSLLYGLKQDSDFKNVMDSLPTLWKALENDKDLPEKLKDTARHLSWLKTVRETHGSVEYSSLSLATSFNERGVYTITRNQKR</sequence>
<keyword evidence="2" id="KW-1185">Reference proteome</keyword>
<accession>A0ABV0TD84</accession>
<dbReference type="EMBL" id="JAHRIQ010028978">
    <property type="protein sequence ID" value="MEQ2230867.1"/>
    <property type="molecule type" value="Genomic_DNA"/>
</dbReference>
<evidence type="ECO:0000313" key="2">
    <source>
        <dbReference type="Proteomes" id="UP001482620"/>
    </source>
</evidence>
<dbReference type="Proteomes" id="UP001482620">
    <property type="component" value="Unassembled WGS sequence"/>
</dbReference>
<feature type="non-terminal residue" evidence="1">
    <location>
        <position position="382"/>
    </location>
</feature>
<gene>
    <name evidence="1" type="ORF">ILYODFUR_033676</name>
</gene>
<dbReference type="PANTHER" id="PTHR22605">
    <property type="entry name" value="RZ-TYPE DOMAIN-CONTAINING PROTEIN"/>
    <property type="match status" value="1"/>
</dbReference>
<name>A0ABV0TD84_9TELE</name>
<dbReference type="PANTHER" id="PTHR22605:SF16">
    <property type="entry name" value="E3 UBIQUITIN-PROTEIN LIGASE RNF213"/>
    <property type="match status" value="1"/>
</dbReference>
<reference evidence="1 2" key="1">
    <citation type="submission" date="2021-06" db="EMBL/GenBank/DDBJ databases">
        <authorList>
            <person name="Palmer J.M."/>
        </authorList>
    </citation>
    <scope>NUCLEOTIDE SEQUENCE [LARGE SCALE GENOMIC DNA]</scope>
    <source>
        <strain evidence="2">if_2019</strain>
        <tissue evidence="1">Muscle</tissue>
    </source>
</reference>